<dbReference type="PROSITE" id="PS51155">
    <property type="entry name" value="CHIT_BIND_RR_2"/>
    <property type="match status" value="1"/>
</dbReference>
<keyword evidence="4" id="KW-1185">Reference proteome</keyword>
<comment type="caution">
    <text evidence="3">The sequence shown here is derived from an EMBL/GenBank/DDBJ whole genome shotgun (WGS) entry which is preliminary data.</text>
</comment>
<sequence length="783" mass="86338">MAAAAKPNKDYSFNIDNVYASPATMEKYMNSYSFPGPVDYMSAAAMSPDGGAMEFYPTMTSGSVFDNFAFSPTIKVDELSAYQEPTGHVFKDLSRDKGKKVYRIKGAADEDDTEFDEGRTRPSTTKNGGKAEEWRRPDSKRNSEESRSIEEDGAAATPGRRKRPNGASGSYSRGIPEQDEDSSEEEGGDNAPREDGTSPVTSLSGRDEIAYSRGNSRRPFVRVKNSGALTSDEASSSEEGQRAAATPLRNYDSGPRVNGEVRGSTTTANQRLENGLKKNVGNGGYGNSGELPSFVPETSSSKAQGASNFRGSTNVNDNDGVRDVRYNSYNGNNIDDNALRMASGAMFRDNLAATLMTTTTTTTTTARPELGNGLILLNGNGRLDAAQQQSERSAKSRRRPPLAYTPGSAEYQSESDEGSNSRDQEETTTNGYSSTTAPEPSSYSSEEEPAPPRQESGSSAEERPRQENRFFPEERPRQEGRFFTEEKPRQDNRFSAEERPRQESRFSAEERPRQENRFSAEEKPRQESRFSAEERPRQESRFSAEERPRQESRFPAELRPRQESRFSSEERPRQGNRFSPEERPRQESRFFTEERPRQESRLSAEERIHAMKRPTQTAAERMRRPVNGELGLAAATTPLTNGRGSATANARRSANNGRKLGGYAAAAQMPLQMSTQPPALPPASSLVLLSRDPTPSADQKAAATATTGADQRPAATNVAGGRPRTLFHQQTRYEEKGADGRVRGSYSYLDPKGRLQVVRYEADREGGFRVKGSFGQFPGDSKP</sequence>
<reference evidence="3" key="2">
    <citation type="submission" date="2021-09" db="EMBL/GenBank/DDBJ databases">
        <authorList>
            <person name="Jia N."/>
            <person name="Wang J."/>
            <person name="Shi W."/>
            <person name="Du L."/>
            <person name="Sun Y."/>
            <person name="Zhan W."/>
            <person name="Jiang J."/>
            <person name="Wang Q."/>
            <person name="Zhang B."/>
            <person name="Ji P."/>
            <person name="Sakyi L.B."/>
            <person name="Cui X."/>
            <person name="Yuan T."/>
            <person name="Jiang B."/>
            <person name="Yang W."/>
            <person name="Lam T.T.-Y."/>
            <person name="Chang Q."/>
            <person name="Ding S."/>
            <person name="Wang X."/>
            <person name="Zhu J."/>
            <person name="Ruan X."/>
            <person name="Zhao L."/>
            <person name="Wei J."/>
            <person name="Que T."/>
            <person name="Du C."/>
            <person name="Cheng J."/>
            <person name="Dai P."/>
            <person name="Han X."/>
            <person name="Huang E."/>
            <person name="Gao Y."/>
            <person name="Liu J."/>
            <person name="Shao H."/>
            <person name="Ye R."/>
            <person name="Li L."/>
            <person name="Wei W."/>
            <person name="Wang X."/>
            <person name="Wang C."/>
            <person name="Huo Q."/>
            <person name="Li W."/>
            <person name="Guo W."/>
            <person name="Chen H."/>
            <person name="Chen S."/>
            <person name="Zhou L."/>
            <person name="Zhou L."/>
            <person name="Ni X."/>
            <person name="Tian J."/>
            <person name="Zhou Y."/>
            <person name="Sheng Y."/>
            <person name="Liu T."/>
            <person name="Pan Y."/>
            <person name="Xia L."/>
            <person name="Li J."/>
            <person name="Zhao F."/>
            <person name="Cao W."/>
        </authorList>
    </citation>
    <scope>NUCLEOTIDE SEQUENCE</scope>
    <source>
        <strain evidence="3">Rmic-2018</strain>
        <tissue evidence="3">Larvae</tissue>
    </source>
</reference>
<accession>A0A9J6DG82</accession>
<protein>
    <submittedName>
        <fullName evidence="3">Uncharacterized protein</fullName>
    </submittedName>
</protein>
<name>A0A9J6DG82_RHIMP</name>
<gene>
    <name evidence="3" type="ORF">HPB51_010332</name>
</gene>
<keyword evidence="1" id="KW-0193">Cuticle</keyword>
<feature type="compositionally biased region" description="Low complexity" evidence="2">
    <location>
        <begin position="432"/>
        <end position="444"/>
    </location>
</feature>
<dbReference type="Proteomes" id="UP000821866">
    <property type="component" value="Chromosome 7"/>
</dbReference>
<evidence type="ECO:0000313" key="3">
    <source>
        <dbReference type="EMBL" id="KAH8020942.1"/>
    </source>
</evidence>
<evidence type="ECO:0000256" key="2">
    <source>
        <dbReference type="SAM" id="MobiDB-lite"/>
    </source>
</evidence>
<dbReference type="Pfam" id="PF00379">
    <property type="entry name" value="Chitin_bind_4"/>
    <property type="match status" value="1"/>
</dbReference>
<proteinExistence type="predicted"/>
<evidence type="ECO:0000313" key="4">
    <source>
        <dbReference type="Proteomes" id="UP000821866"/>
    </source>
</evidence>
<organism evidence="3 4">
    <name type="scientific">Rhipicephalus microplus</name>
    <name type="common">Cattle tick</name>
    <name type="synonym">Boophilus microplus</name>
    <dbReference type="NCBI Taxonomy" id="6941"/>
    <lineage>
        <taxon>Eukaryota</taxon>
        <taxon>Metazoa</taxon>
        <taxon>Ecdysozoa</taxon>
        <taxon>Arthropoda</taxon>
        <taxon>Chelicerata</taxon>
        <taxon>Arachnida</taxon>
        <taxon>Acari</taxon>
        <taxon>Parasitiformes</taxon>
        <taxon>Ixodida</taxon>
        <taxon>Ixodoidea</taxon>
        <taxon>Ixodidae</taxon>
        <taxon>Rhipicephalinae</taxon>
        <taxon>Rhipicephalus</taxon>
        <taxon>Boophilus</taxon>
    </lineage>
</organism>
<dbReference type="AlphaFoldDB" id="A0A9J6DG82"/>
<dbReference type="EMBL" id="JABSTU010000009">
    <property type="protein sequence ID" value="KAH8020942.1"/>
    <property type="molecule type" value="Genomic_DNA"/>
</dbReference>
<feature type="region of interest" description="Disordered" evidence="2">
    <location>
        <begin position="674"/>
        <end position="724"/>
    </location>
</feature>
<feature type="compositionally biased region" description="Polar residues" evidence="2">
    <location>
        <begin position="263"/>
        <end position="272"/>
    </location>
</feature>
<feature type="compositionally biased region" description="Low complexity" evidence="2">
    <location>
        <begin position="641"/>
        <end position="656"/>
    </location>
</feature>
<feature type="compositionally biased region" description="Polar residues" evidence="2">
    <location>
        <begin position="227"/>
        <end position="238"/>
    </location>
</feature>
<feature type="compositionally biased region" description="Acidic residues" evidence="2">
    <location>
        <begin position="177"/>
        <end position="188"/>
    </location>
</feature>
<feature type="compositionally biased region" description="Polar residues" evidence="2">
    <location>
        <begin position="296"/>
        <end position="317"/>
    </location>
</feature>
<reference evidence="3" key="1">
    <citation type="journal article" date="2020" name="Cell">
        <title>Large-Scale Comparative Analyses of Tick Genomes Elucidate Their Genetic Diversity and Vector Capacities.</title>
        <authorList>
            <consortium name="Tick Genome and Microbiome Consortium (TIGMIC)"/>
            <person name="Jia N."/>
            <person name="Wang J."/>
            <person name="Shi W."/>
            <person name="Du L."/>
            <person name="Sun Y."/>
            <person name="Zhan W."/>
            <person name="Jiang J.F."/>
            <person name="Wang Q."/>
            <person name="Zhang B."/>
            <person name="Ji P."/>
            <person name="Bell-Sakyi L."/>
            <person name="Cui X.M."/>
            <person name="Yuan T.T."/>
            <person name="Jiang B.G."/>
            <person name="Yang W.F."/>
            <person name="Lam T.T."/>
            <person name="Chang Q.C."/>
            <person name="Ding S.J."/>
            <person name="Wang X.J."/>
            <person name="Zhu J.G."/>
            <person name="Ruan X.D."/>
            <person name="Zhao L."/>
            <person name="Wei J.T."/>
            <person name="Ye R.Z."/>
            <person name="Que T.C."/>
            <person name="Du C.H."/>
            <person name="Zhou Y.H."/>
            <person name="Cheng J.X."/>
            <person name="Dai P.F."/>
            <person name="Guo W.B."/>
            <person name="Han X.H."/>
            <person name="Huang E.J."/>
            <person name="Li L.F."/>
            <person name="Wei W."/>
            <person name="Gao Y.C."/>
            <person name="Liu J.Z."/>
            <person name="Shao H.Z."/>
            <person name="Wang X."/>
            <person name="Wang C.C."/>
            <person name="Yang T.C."/>
            <person name="Huo Q.B."/>
            <person name="Li W."/>
            <person name="Chen H.Y."/>
            <person name="Chen S.E."/>
            <person name="Zhou L.G."/>
            <person name="Ni X.B."/>
            <person name="Tian J.H."/>
            <person name="Sheng Y."/>
            <person name="Liu T."/>
            <person name="Pan Y.S."/>
            <person name="Xia L.Y."/>
            <person name="Li J."/>
            <person name="Zhao F."/>
            <person name="Cao W.C."/>
        </authorList>
    </citation>
    <scope>NUCLEOTIDE SEQUENCE</scope>
    <source>
        <strain evidence="3">Rmic-2018</strain>
    </source>
</reference>
<feature type="region of interest" description="Disordered" evidence="2">
    <location>
        <begin position="109"/>
        <end position="322"/>
    </location>
</feature>
<feature type="region of interest" description="Disordered" evidence="2">
    <location>
        <begin position="384"/>
        <end position="656"/>
    </location>
</feature>
<feature type="compositionally biased region" description="Basic and acidic residues" evidence="2">
    <location>
        <begin position="129"/>
        <end position="150"/>
    </location>
</feature>
<evidence type="ECO:0000256" key="1">
    <source>
        <dbReference type="PROSITE-ProRule" id="PRU00497"/>
    </source>
</evidence>
<dbReference type="GO" id="GO:0042302">
    <property type="term" value="F:structural constituent of cuticle"/>
    <property type="evidence" value="ECO:0007669"/>
    <property type="project" value="UniProtKB-UniRule"/>
</dbReference>
<dbReference type="InterPro" id="IPR000618">
    <property type="entry name" value="Insect_cuticle"/>
</dbReference>
<dbReference type="VEuPathDB" id="VectorBase:LOC119174499"/>
<feature type="compositionally biased region" description="Basic and acidic residues" evidence="2">
    <location>
        <begin position="460"/>
        <end position="609"/>
    </location>
</feature>